<dbReference type="Pfam" id="PF25087">
    <property type="entry name" value="GMPPB_C"/>
    <property type="match status" value="1"/>
</dbReference>
<dbReference type="KEGG" id="scas:SACC_02900"/>
<dbReference type="InterPro" id="IPR056729">
    <property type="entry name" value="GMPPB_C"/>
</dbReference>
<comment type="catalytic activity">
    <reaction evidence="8">
        <text>N-acetyl-alpha-D-glucosamine 1-phosphate + UTP + H(+) = UDP-N-acetyl-alpha-D-glucosamine + diphosphate</text>
        <dbReference type="Rhea" id="RHEA:13509"/>
        <dbReference type="ChEBI" id="CHEBI:15378"/>
        <dbReference type="ChEBI" id="CHEBI:33019"/>
        <dbReference type="ChEBI" id="CHEBI:46398"/>
        <dbReference type="ChEBI" id="CHEBI:57705"/>
        <dbReference type="ChEBI" id="CHEBI:57776"/>
        <dbReference type="EC" id="2.7.7.23"/>
    </reaction>
</comment>
<dbReference type="InterPro" id="IPR050065">
    <property type="entry name" value="GlmU-like"/>
</dbReference>
<reference evidence="11 12" key="1">
    <citation type="journal article" date="2022" name="Microbiol. Resour. Announc.">
        <title>Complete Genome Sequence of the Hyperthermophilic and Acidophilic Archaeon Saccharolobus caldissimus Strain HS-3T.</title>
        <authorList>
            <person name="Sakai H.D."/>
            <person name="Kurosawa N."/>
        </authorList>
    </citation>
    <scope>NUCLEOTIDE SEQUENCE [LARGE SCALE GENOMIC DNA]</scope>
    <source>
        <strain evidence="11 12">JCM32116</strain>
    </source>
</reference>
<keyword evidence="4" id="KW-0548">Nucleotidyltransferase</keyword>
<evidence type="ECO:0000256" key="3">
    <source>
        <dbReference type="ARBA" id="ARBA00022679"/>
    </source>
</evidence>
<accession>A0AAQ4CN92</accession>
<evidence type="ECO:0000256" key="2">
    <source>
        <dbReference type="ARBA" id="ARBA00005208"/>
    </source>
</evidence>
<dbReference type="PANTHER" id="PTHR43584:SF8">
    <property type="entry name" value="N-ACETYLMURAMATE ALPHA-1-PHOSPHATE URIDYLYLTRANSFERASE"/>
    <property type="match status" value="1"/>
</dbReference>
<feature type="domain" description="Mannose-1-phosphate guanyltransferase C-terminal" evidence="10">
    <location>
        <begin position="249"/>
        <end position="317"/>
    </location>
</feature>
<protein>
    <submittedName>
        <fullName evidence="11">Nucleotidyltransferase</fullName>
    </submittedName>
</protein>
<comment type="pathway">
    <text evidence="2">Nucleotide-sugar biosynthesis; UDP-N-acetyl-alpha-D-glucosamine biosynthesis; UDP-N-acetyl-alpha-D-glucosamine from N-acetyl-alpha-D-glucosamine 1-phosphate: step 1/1.</text>
</comment>
<comment type="catalytic activity">
    <reaction evidence="7">
        <text>alpha-D-glucosamine 1-phosphate + acetyl-CoA = N-acetyl-alpha-D-glucosamine 1-phosphate + CoA + H(+)</text>
        <dbReference type="Rhea" id="RHEA:13725"/>
        <dbReference type="ChEBI" id="CHEBI:15378"/>
        <dbReference type="ChEBI" id="CHEBI:57287"/>
        <dbReference type="ChEBI" id="CHEBI:57288"/>
        <dbReference type="ChEBI" id="CHEBI:57776"/>
        <dbReference type="ChEBI" id="CHEBI:58516"/>
        <dbReference type="EC" id="2.3.1.157"/>
    </reaction>
</comment>
<sequence>MKALVLAAGKGEGLLPYTEKTQKESITVLGKAIINYSIDGLKKSGVKEFVIVVNERGNQIEEEVEKLNVSFETVIQKRQGIDGAILDGMEKIDDDVFILSFGDIIAPYNFYKSLMNTYIMSGKQAVVSLVPVSEGIQTYGLVKITDKLRIVKESSTLALAGAYIIPKGDFTSFLDYIDFLSSQDKLAYFIWSEDWIDIGYPEDLLYALEVLLKKKESVISENAEVSKTAIIGKGVIIEDYAVVEDYAIIKGPAYIGKNAYVGSYSLVRDYSSLEEGSKIGAYCEIAHSLIEPFAEVGSKSYLTYSIIGKNAKIGASVITASYPPHVLTRPRFNKLGALISPNTSIKHGSILEPGTKI</sequence>
<dbReference type="GeneID" id="68865014"/>
<dbReference type="PANTHER" id="PTHR43584">
    <property type="entry name" value="NUCLEOTIDYL TRANSFERASE"/>
    <property type="match status" value="1"/>
</dbReference>
<dbReference type="InterPro" id="IPR011004">
    <property type="entry name" value="Trimer_LpxA-like_sf"/>
</dbReference>
<dbReference type="GO" id="GO:0019134">
    <property type="term" value="F:glucosamine-1-phosphate N-acetyltransferase activity"/>
    <property type="evidence" value="ECO:0007669"/>
    <property type="project" value="UniProtKB-EC"/>
</dbReference>
<evidence type="ECO:0000256" key="4">
    <source>
        <dbReference type="ARBA" id="ARBA00022695"/>
    </source>
</evidence>
<comment type="pathway">
    <text evidence="1">Nucleotide-sugar biosynthesis; UDP-N-acetyl-alpha-D-glucosamine biosynthesis; N-acetyl-alpha-D-glucosamine 1-phosphate from alpha-D-glucosamine 6-phosphate (route II): step 2/2.</text>
</comment>
<dbReference type="Gene3D" id="2.160.10.10">
    <property type="entry name" value="Hexapeptide repeat proteins"/>
    <property type="match status" value="1"/>
</dbReference>
<proteinExistence type="predicted"/>
<keyword evidence="5" id="KW-0511">Multifunctional enzyme</keyword>
<keyword evidence="3" id="KW-0808">Transferase</keyword>
<dbReference type="SUPFAM" id="SSF53448">
    <property type="entry name" value="Nucleotide-diphospho-sugar transferases"/>
    <property type="match status" value="1"/>
</dbReference>
<evidence type="ECO:0000256" key="5">
    <source>
        <dbReference type="ARBA" id="ARBA00023268"/>
    </source>
</evidence>
<dbReference type="InterPro" id="IPR029044">
    <property type="entry name" value="Nucleotide-diphossugar_trans"/>
</dbReference>
<evidence type="ECO:0000256" key="7">
    <source>
        <dbReference type="ARBA" id="ARBA00048247"/>
    </source>
</evidence>
<evidence type="ECO:0000259" key="9">
    <source>
        <dbReference type="Pfam" id="PF00483"/>
    </source>
</evidence>
<evidence type="ECO:0000313" key="12">
    <source>
        <dbReference type="Proteomes" id="UP001319921"/>
    </source>
</evidence>
<keyword evidence="12" id="KW-1185">Reference proteome</keyword>
<dbReference type="Proteomes" id="UP001319921">
    <property type="component" value="Chromosome"/>
</dbReference>
<keyword evidence="6" id="KW-0012">Acyltransferase</keyword>
<name>A0AAQ4CN92_9CREN</name>
<dbReference type="EMBL" id="AP025226">
    <property type="protein sequence ID" value="BDB97273.1"/>
    <property type="molecule type" value="Genomic_DNA"/>
</dbReference>
<dbReference type="Pfam" id="PF00483">
    <property type="entry name" value="NTP_transferase"/>
    <property type="match status" value="1"/>
</dbReference>
<dbReference type="Gene3D" id="3.90.550.10">
    <property type="entry name" value="Spore Coat Polysaccharide Biosynthesis Protein SpsA, Chain A"/>
    <property type="match status" value="1"/>
</dbReference>
<dbReference type="RefSeq" id="WP_229571287.1">
    <property type="nucleotide sequence ID" value="NZ_AP025226.1"/>
</dbReference>
<dbReference type="CDD" id="cd04181">
    <property type="entry name" value="NTP_transferase"/>
    <property type="match status" value="1"/>
</dbReference>
<evidence type="ECO:0000256" key="6">
    <source>
        <dbReference type="ARBA" id="ARBA00023315"/>
    </source>
</evidence>
<feature type="domain" description="Nucleotidyl transferase" evidence="9">
    <location>
        <begin position="2"/>
        <end position="151"/>
    </location>
</feature>
<evidence type="ECO:0000256" key="1">
    <source>
        <dbReference type="ARBA" id="ARBA00005166"/>
    </source>
</evidence>
<dbReference type="AlphaFoldDB" id="A0AAQ4CN92"/>
<evidence type="ECO:0000259" key="10">
    <source>
        <dbReference type="Pfam" id="PF25087"/>
    </source>
</evidence>
<gene>
    <name evidence="11" type="ORF">SACC_02900</name>
</gene>
<organism evidence="11 12">
    <name type="scientific">Saccharolobus caldissimus</name>
    <dbReference type="NCBI Taxonomy" id="1702097"/>
    <lineage>
        <taxon>Archaea</taxon>
        <taxon>Thermoproteota</taxon>
        <taxon>Thermoprotei</taxon>
        <taxon>Sulfolobales</taxon>
        <taxon>Sulfolobaceae</taxon>
        <taxon>Saccharolobus</taxon>
    </lineage>
</organism>
<dbReference type="InterPro" id="IPR005835">
    <property type="entry name" value="NTP_transferase_dom"/>
</dbReference>
<evidence type="ECO:0000256" key="8">
    <source>
        <dbReference type="ARBA" id="ARBA00048493"/>
    </source>
</evidence>
<evidence type="ECO:0000313" key="11">
    <source>
        <dbReference type="EMBL" id="BDB97273.1"/>
    </source>
</evidence>
<dbReference type="SUPFAM" id="SSF51161">
    <property type="entry name" value="Trimeric LpxA-like enzymes"/>
    <property type="match status" value="1"/>
</dbReference>
<dbReference type="GO" id="GO:0003977">
    <property type="term" value="F:UDP-N-acetylglucosamine diphosphorylase activity"/>
    <property type="evidence" value="ECO:0007669"/>
    <property type="project" value="UniProtKB-EC"/>
</dbReference>